<reference evidence="3" key="1">
    <citation type="journal article" date="2017" name="Nat. Ecol. Evol.">
        <title>Genome expansion and lineage-specific genetic innovations in the forest pathogenic fungi Armillaria.</title>
        <authorList>
            <person name="Sipos G."/>
            <person name="Prasanna A.N."/>
            <person name="Walter M.C."/>
            <person name="O'Connor E."/>
            <person name="Balint B."/>
            <person name="Krizsan K."/>
            <person name="Kiss B."/>
            <person name="Hess J."/>
            <person name="Varga T."/>
            <person name="Slot J."/>
            <person name="Riley R."/>
            <person name="Boka B."/>
            <person name="Rigling D."/>
            <person name="Barry K."/>
            <person name="Lee J."/>
            <person name="Mihaltcheva S."/>
            <person name="LaButti K."/>
            <person name="Lipzen A."/>
            <person name="Waldron R."/>
            <person name="Moloney N.M."/>
            <person name="Sperisen C."/>
            <person name="Kredics L."/>
            <person name="Vagvoelgyi C."/>
            <person name="Patrignani A."/>
            <person name="Fitzpatrick D."/>
            <person name="Nagy I."/>
            <person name="Doyle S."/>
            <person name="Anderson J.B."/>
            <person name="Grigoriev I.V."/>
            <person name="Gueldener U."/>
            <person name="Muensterkoetter M."/>
            <person name="Nagy L.G."/>
        </authorList>
    </citation>
    <scope>NUCLEOTIDE SEQUENCE [LARGE SCALE GENOMIC DNA]</scope>
    <source>
        <strain evidence="3">Ar21-2</strain>
    </source>
</reference>
<dbReference type="OrthoDB" id="2828670at2759"/>
<accession>A0A2H3EC84</accession>
<dbReference type="EMBL" id="KZ293644">
    <property type="protein sequence ID" value="PBL03725.1"/>
    <property type="molecule type" value="Genomic_DNA"/>
</dbReference>
<dbReference type="InParanoid" id="A0A2H3EC84"/>
<evidence type="ECO:0008006" key="4">
    <source>
        <dbReference type="Google" id="ProtNLM"/>
    </source>
</evidence>
<gene>
    <name evidence="2" type="ORF">ARMGADRAFT_1157791</name>
</gene>
<dbReference type="OMA" id="FNPICAP"/>
<sequence length="131" mass="13324">MKLTRKLTFIVALAAAAVKGDITCGTAGDATLSSCQGLLASSFTNLNYGRTCSFGLGNTAFNPICAPDNCCIHVTVNDLSDQVVHDLASDIVNACAAPAVDRVNGRNSLDTTGSVAVCVSDGAGCGDCFED</sequence>
<name>A0A2H3EC84_ARMGA</name>
<evidence type="ECO:0000313" key="2">
    <source>
        <dbReference type="EMBL" id="PBL03725.1"/>
    </source>
</evidence>
<feature type="signal peptide" evidence="1">
    <location>
        <begin position="1"/>
        <end position="20"/>
    </location>
</feature>
<keyword evidence="3" id="KW-1185">Reference proteome</keyword>
<dbReference type="AlphaFoldDB" id="A0A2H3EC84"/>
<evidence type="ECO:0000313" key="3">
    <source>
        <dbReference type="Proteomes" id="UP000217790"/>
    </source>
</evidence>
<evidence type="ECO:0000256" key="1">
    <source>
        <dbReference type="SAM" id="SignalP"/>
    </source>
</evidence>
<protein>
    <recommendedName>
        <fullName evidence="4">Hydrophobin</fullName>
    </recommendedName>
</protein>
<dbReference type="Proteomes" id="UP000217790">
    <property type="component" value="Unassembled WGS sequence"/>
</dbReference>
<proteinExistence type="predicted"/>
<keyword evidence="1" id="KW-0732">Signal</keyword>
<feature type="chain" id="PRO_5013568033" description="Hydrophobin" evidence="1">
    <location>
        <begin position="21"/>
        <end position="131"/>
    </location>
</feature>
<organism evidence="2 3">
    <name type="scientific">Armillaria gallica</name>
    <name type="common">Bulbous honey fungus</name>
    <name type="synonym">Armillaria bulbosa</name>
    <dbReference type="NCBI Taxonomy" id="47427"/>
    <lineage>
        <taxon>Eukaryota</taxon>
        <taxon>Fungi</taxon>
        <taxon>Dikarya</taxon>
        <taxon>Basidiomycota</taxon>
        <taxon>Agaricomycotina</taxon>
        <taxon>Agaricomycetes</taxon>
        <taxon>Agaricomycetidae</taxon>
        <taxon>Agaricales</taxon>
        <taxon>Marasmiineae</taxon>
        <taxon>Physalacriaceae</taxon>
        <taxon>Armillaria</taxon>
    </lineage>
</organism>